<dbReference type="AlphaFoldDB" id="A0A328ATA2"/>
<evidence type="ECO:0000313" key="3">
    <source>
        <dbReference type="Proteomes" id="UP000249725"/>
    </source>
</evidence>
<keyword evidence="1" id="KW-1133">Transmembrane helix</keyword>
<dbReference type="EMBL" id="QFYR01000001">
    <property type="protein sequence ID" value="RAK57827.1"/>
    <property type="molecule type" value="Genomic_DNA"/>
</dbReference>
<dbReference type="Gene3D" id="3.10.450.160">
    <property type="entry name" value="inner membrane protein cigr"/>
    <property type="match status" value="1"/>
</dbReference>
<organism evidence="2 3">
    <name type="scientific">Phenylobacterium deserti</name>
    <dbReference type="NCBI Taxonomy" id="1914756"/>
    <lineage>
        <taxon>Bacteria</taxon>
        <taxon>Pseudomonadati</taxon>
        <taxon>Pseudomonadota</taxon>
        <taxon>Alphaproteobacteria</taxon>
        <taxon>Caulobacterales</taxon>
        <taxon>Caulobacteraceae</taxon>
        <taxon>Phenylobacterium</taxon>
    </lineage>
</organism>
<protein>
    <submittedName>
        <fullName evidence="2">Uncharacterized protein</fullName>
    </submittedName>
</protein>
<accession>A0A328ATA2</accession>
<dbReference type="InterPro" id="IPR024572">
    <property type="entry name" value="RcnB"/>
</dbReference>
<proteinExistence type="predicted"/>
<reference evidence="3" key="1">
    <citation type="submission" date="2018-05" db="EMBL/GenBank/DDBJ databases">
        <authorList>
            <person name="Li X."/>
        </authorList>
    </citation>
    <scope>NUCLEOTIDE SEQUENCE [LARGE SCALE GENOMIC DNA]</scope>
    <source>
        <strain evidence="3">YIM 73061</strain>
    </source>
</reference>
<keyword evidence="1" id="KW-0472">Membrane</keyword>
<dbReference type="Pfam" id="PF11776">
    <property type="entry name" value="RcnB"/>
    <property type="match status" value="1"/>
</dbReference>
<keyword evidence="3" id="KW-1185">Reference proteome</keyword>
<dbReference type="OrthoDB" id="9808839at2"/>
<keyword evidence="1" id="KW-0812">Transmembrane</keyword>
<name>A0A328ATA2_9CAUL</name>
<comment type="caution">
    <text evidence="2">The sequence shown here is derived from an EMBL/GenBank/DDBJ whole genome shotgun (WGS) entry which is preliminary data.</text>
</comment>
<sequence length="135" mass="15271">MEPMSKAQREAGREVFLSLTPLVVLVIGLIVSGVWNVRADKRSTPYLRNPNFEALPGCPTRLRDANSIYKACVDKRYLIRLPSRYNLPRPLKGYRWIRVGPDAVSINCYKRSCAIDEVRRGTFSPGAKWFAQAAS</sequence>
<dbReference type="RefSeq" id="WP_111514277.1">
    <property type="nucleotide sequence ID" value="NZ_QFYR01000001.1"/>
</dbReference>
<gene>
    <name evidence="2" type="ORF">DJ018_07900</name>
</gene>
<feature type="transmembrane region" description="Helical" evidence="1">
    <location>
        <begin position="15"/>
        <end position="37"/>
    </location>
</feature>
<evidence type="ECO:0000313" key="2">
    <source>
        <dbReference type="EMBL" id="RAK57827.1"/>
    </source>
</evidence>
<evidence type="ECO:0000256" key="1">
    <source>
        <dbReference type="SAM" id="Phobius"/>
    </source>
</evidence>
<dbReference type="Proteomes" id="UP000249725">
    <property type="component" value="Unassembled WGS sequence"/>
</dbReference>